<evidence type="ECO:0008006" key="5">
    <source>
        <dbReference type="Google" id="ProtNLM"/>
    </source>
</evidence>
<sequence>MVGTATALLAAGCASTGTTSTGAAGATGTGPASATAATATPPDQAAIGTSFAPATHAPPSAATPAGPAVVYGCDQQAVAKPKTYVLMCGDGGVALDKLTWTGWGKPKATATGVQIQNSCVPDCAAGSPISSKATVTVSGLSAGHYTKLHVVTSKGATDYTISAAGPLVKG</sequence>
<accession>A0ABS5L534</accession>
<feature type="chain" id="PRO_5045286150" description="Lipoprotein" evidence="2">
    <location>
        <begin position="24"/>
        <end position="170"/>
    </location>
</feature>
<evidence type="ECO:0000256" key="2">
    <source>
        <dbReference type="SAM" id="SignalP"/>
    </source>
</evidence>
<gene>
    <name evidence="3" type="ORF">KGQ19_42105</name>
</gene>
<evidence type="ECO:0000256" key="1">
    <source>
        <dbReference type="SAM" id="MobiDB-lite"/>
    </source>
</evidence>
<protein>
    <recommendedName>
        <fullName evidence="5">Lipoprotein</fullName>
    </recommendedName>
</protein>
<keyword evidence="2" id="KW-0732">Signal</keyword>
<comment type="caution">
    <text evidence="3">The sequence shown here is derived from an EMBL/GenBank/DDBJ whole genome shotgun (WGS) entry which is preliminary data.</text>
</comment>
<evidence type="ECO:0000313" key="3">
    <source>
        <dbReference type="EMBL" id="MBS2553467.1"/>
    </source>
</evidence>
<feature type="region of interest" description="Disordered" evidence="1">
    <location>
        <begin position="17"/>
        <end position="59"/>
    </location>
</feature>
<dbReference type="EMBL" id="JAAFYZ010000256">
    <property type="protein sequence ID" value="MBS2553467.1"/>
    <property type="molecule type" value="Genomic_DNA"/>
</dbReference>
<feature type="signal peptide" evidence="2">
    <location>
        <begin position="1"/>
        <end position="23"/>
    </location>
</feature>
<name>A0ABS5L534_9ACTN</name>
<reference evidence="3 4" key="1">
    <citation type="submission" date="2020-02" db="EMBL/GenBank/DDBJ databases">
        <title>Acidophilic actinobacteria isolated from forest soil.</title>
        <authorList>
            <person name="Golinska P."/>
        </authorList>
    </citation>
    <scope>NUCLEOTIDE SEQUENCE [LARGE SCALE GENOMIC DNA]</scope>
    <source>
        <strain evidence="3 4">NL8</strain>
    </source>
</reference>
<evidence type="ECO:0000313" key="4">
    <source>
        <dbReference type="Proteomes" id="UP000730482"/>
    </source>
</evidence>
<proteinExistence type="predicted"/>
<organism evidence="3 4">
    <name type="scientific">Catenulispora pinistramenti</name>
    <dbReference type="NCBI Taxonomy" id="2705254"/>
    <lineage>
        <taxon>Bacteria</taxon>
        <taxon>Bacillati</taxon>
        <taxon>Actinomycetota</taxon>
        <taxon>Actinomycetes</taxon>
        <taxon>Catenulisporales</taxon>
        <taxon>Catenulisporaceae</taxon>
        <taxon>Catenulispora</taxon>
    </lineage>
</organism>
<dbReference type="Proteomes" id="UP000730482">
    <property type="component" value="Unassembled WGS sequence"/>
</dbReference>
<dbReference type="RefSeq" id="WP_212020064.1">
    <property type="nucleotide sequence ID" value="NZ_JAAFYZ010000256.1"/>
</dbReference>
<keyword evidence="4" id="KW-1185">Reference proteome</keyword>
<feature type="compositionally biased region" description="Low complexity" evidence="1">
    <location>
        <begin position="17"/>
        <end position="42"/>
    </location>
</feature>